<evidence type="ECO:0000259" key="8">
    <source>
        <dbReference type="PROSITE" id="PS50109"/>
    </source>
</evidence>
<dbReference type="SMART" id="SM00387">
    <property type="entry name" value="HATPase_c"/>
    <property type="match status" value="1"/>
</dbReference>
<evidence type="ECO:0000313" key="13">
    <source>
        <dbReference type="Proteomes" id="UP001058461"/>
    </source>
</evidence>
<evidence type="ECO:0000259" key="9">
    <source>
        <dbReference type="PROSITE" id="PS50110"/>
    </source>
</evidence>
<feature type="domain" description="PAS" evidence="10">
    <location>
        <begin position="47"/>
        <end position="84"/>
    </location>
</feature>
<dbReference type="PANTHER" id="PTHR43047">
    <property type="entry name" value="TWO-COMPONENT HISTIDINE PROTEIN KINASE"/>
    <property type="match status" value="1"/>
</dbReference>
<feature type="domain" description="Histidine kinase" evidence="8">
    <location>
        <begin position="215"/>
        <end position="428"/>
    </location>
</feature>
<evidence type="ECO:0000256" key="3">
    <source>
        <dbReference type="ARBA" id="ARBA00022553"/>
    </source>
</evidence>
<dbReference type="EC" id="2.7.13.3" evidence="2"/>
<dbReference type="CDD" id="cd00082">
    <property type="entry name" value="HisKA"/>
    <property type="match status" value="1"/>
</dbReference>
<dbReference type="InterPro" id="IPR011006">
    <property type="entry name" value="CheY-like_superfamily"/>
</dbReference>
<sequence>MKKRSDLAASGEQNAATFEDLIGLGSQSARKSYYPELERKVHELEQERNRYKWLFENALHGIFRADMAGGIQVANPAIARLCGYASPAEVIARVRDLPTQLFVDPGEFAAIRQMLLASQRLIGYETRLRCRDGGTVDVAMNILLKQGEGGEIIEAFVADYTERKRARERLQQLNAELEQRVAERTEELLELNEQLRLARDAAQAANQSKDKYLAAASHDLLQPMNAARLLVSTLRERELAGQDGYLIERIHLALEGAEDLLTDLLDISRLDQNAVRPDLAEFSLQSILEPLAAELQPVAASEGLQLRLQSSSLTIRSDSRLLTRILRNFLSNALRYTPRGKVVLGVRNRGDRVSIQVWDSGDGIADSKLEDIFCEFHQLPDHHAGDRRGVGLGLAIVDRIARVLEHPIEVRSTQGRGSMFAVEVPRVAGSVPVAVPVQPGVPADTLAGTRVLVVDNDESVLLSMCALLEQWGCELSVARDVDAALALCRDCAGEGHEARPQLLLADYHLDWGRTGLEVVQALRQLYGSEFPAAMITADRSADTLRLFREQDLPVLPKPVRPGKLRALLTHLLQAPAPTQRGA</sequence>
<dbReference type="InterPro" id="IPR004358">
    <property type="entry name" value="Sig_transdc_His_kin-like_C"/>
</dbReference>
<dbReference type="SUPFAM" id="SSF55874">
    <property type="entry name" value="ATPase domain of HSP90 chaperone/DNA topoisomerase II/histidine kinase"/>
    <property type="match status" value="1"/>
</dbReference>
<dbReference type="PROSITE" id="PS50112">
    <property type="entry name" value="PAS"/>
    <property type="match status" value="1"/>
</dbReference>
<dbReference type="InterPro" id="IPR000700">
    <property type="entry name" value="PAS-assoc_C"/>
</dbReference>
<dbReference type="PANTHER" id="PTHR43047:SF9">
    <property type="entry name" value="HISTIDINE KINASE"/>
    <property type="match status" value="1"/>
</dbReference>
<evidence type="ECO:0000256" key="4">
    <source>
        <dbReference type="ARBA" id="ARBA00022679"/>
    </source>
</evidence>
<evidence type="ECO:0000256" key="6">
    <source>
        <dbReference type="PROSITE-ProRule" id="PRU00169"/>
    </source>
</evidence>
<evidence type="ECO:0000259" key="10">
    <source>
        <dbReference type="PROSITE" id="PS50112"/>
    </source>
</evidence>
<dbReference type="SUPFAM" id="SSF52172">
    <property type="entry name" value="CheY-like"/>
    <property type="match status" value="1"/>
</dbReference>
<dbReference type="InterPro" id="IPR036890">
    <property type="entry name" value="HATPase_C_sf"/>
</dbReference>
<comment type="catalytic activity">
    <reaction evidence="1">
        <text>ATP + protein L-histidine = ADP + protein N-phospho-L-histidine.</text>
        <dbReference type="EC" id="2.7.13.3"/>
    </reaction>
</comment>
<dbReference type="SMART" id="SM00388">
    <property type="entry name" value="HisKA"/>
    <property type="match status" value="1"/>
</dbReference>
<keyword evidence="3 6" id="KW-0597">Phosphoprotein</keyword>
<dbReference type="NCBIfam" id="TIGR00229">
    <property type="entry name" value="sensory_box"/>
    <property type="match status" value="1"/>
</dbReference>
<dbReference type="SMART" id="SM00448">
    <property type="entry name" value="REC"/>
    <property type="match status" value="1"/>
</dbReference>
<dbReference type="Proteomes" id="UP001058461">
    <property type="component" value="Chromosome"/>
</dbReference>
<dbReference type="NCBIfam" id="NF041832">
    <property type="entry name" value="near_NosP_CTERM"/>
    <property type="match status" value="1"/>
</dbReference>
<gene>
    <name evidence="12" type="ORF">KDW95_08920</name>
</gene>
<dbReference type="EMBL" id="CP073347">
    <property type="protein sequence ID" value="UTW13742.1"/>
    <property type="molecule type" value="Genomic_DNA"/>
</dbReference>
<dbReference type="PRINTS" id="PR00344">
    <property type="entry name" value="BCTRLSENSOR"/>
</dbReference>
<dbReference type="InterPro" id="IPR035965">
    <property type="entry name" value="PAS-like_dom_sf"/>
</dbReference>
<dbReference type="PROSITE" id="PS50113">
    <property type="entry name" value="PAC"/>
    <property type="match status" value="1"/>
</dbReference>
<dbReference type="Pfam" id="PF02518">
    <property type="entry name" value="HATPase_c"/>
    <property type="match status" value="1"/>
</dbReference>
<evidence type="ECO:0000256" key="1">
    <source>
        <dbReference type="ARBA" id="ARBA00000085"/>
    </source>
</evidence>
<dbReference type="Pfam" id="PF00512">
    <property type="entry name" value="HisKA"/>
    <property type="match status" value="1"/>
</dbReference>
<dbReference type="InterPro" id="IPR001789">
    <property type="entry name" value="Sig_transdc_resp-reg_receiver"/>
</dbReference>
<dbReference type="InterPro" id="IPR005467">
    <property type="entry name" value="His_kinase_dom"/>
</dbReference>
<feature type="domain" description="Response regulatory" evidence="9">
    <location>
        <begin position="450"/>
        <end position="572"/>
    </location>
</feature>
<evidence type="ECO:0000259" key="11">
    <source>
        <dbReference type="PROSITE" id="PS50113"/>
    </source>
</evidence>
<protein>
    <recommendedName>
        <fullName evidence="2">histidine kinase</fullName>
        <ecNumber evidence="2">2.7.13.3</ecNumber>
    </recommendedName>
</protein>
<dbReference type="Gene3D" id="3.30.565.10">
    <property type="entry name" value="Histidine kinase-like ATPase, C-terminal domain"/>
    <property type="match status" value="1"/>
</dbReference>
<dbReference type="PROSITE" id="PS50110">
    <property type="entry name" value="RESPONSE_REGULATORY"/>
    <property type="match status" value="1"/>
</dbReference>
<dbReference type="SUPFAM" id="SSF47384">
    <property type="entry name" value="Homodimeric domain of signal transducing histidine kinase"/>
    <property type="match status" value="1"/>
</dbReference>
<dbReference type="InterPro" id="IPR036097">
    <property type="entry name" value="HisK_dim/P_sf"/>
</dbReference>
<name>A0ABY5HR99_9GAMM</name>
<keyword evidence="4" id="KW-0808">Transferase</keyword>
<dbReference type="CDD" id="cd00075">
    <property type="entry name" value="HATPase"/>
    <property type="match status" value="1"/>
</dbReference>
<proteinExistence type="predicted"/>
<evidence type="ECO:0000256" key="7">
    <source>
        <dbReference type="SAM" id="Coils"/>
    </source>
</evidence>
<keyword evidence="13" id="KW-1185">Reference proteome</keyword>
<evidence type="ECO:0000256" key="5">
    <source>
        <dbReference type="ARBA" id="ARBA00022777"/>
    </source>
</evidence>
<dbReference type="Pfam" id="PF13188">
    <property type="entry name" value="PAS_8"/>
    <property type="match status" value="1"/>
</dbReference>
<dbReference type="RefSeq" id="WP_255855932.1">
    <property type="nucleotide sequence ID" value="NZ_CP073347.1"/>
</dbReference>
<feature type="coiled-coil region" evidence="7">
    <location>
        <begin position="160"/>
        <end position="208"/>
    </location>
</feature>
<evidence type="ECO:0000256" key="2">
    <source>
        <dbReference type="ARBA" id="ARBA00012438"/>
    </source>
</evidence>
<feature type="modified residue" description="4-aspartylphosphate" evidence="6">
    <location>
        <position position="506"/>
    </location>
</feature>
<dbReference type="CDD" id="cd00156">
    <property type="entry name" value="REC"/>
    <property type="match status" value="1"/>
</dbReference>
<dbReference type="Gene3D" id="3.40.50.2300">
    <property type="match status" value="1"/>
</dbReference>
<organism evidence="12 13">
    <name type="scientific">Marinobacterium rhizophilum</name>
    <dbReference type="NCBI Taxonomy" id="420402"/>
    <lineage>
        <taxon>Bacteria</taxon>
        <taxon>Pseudomonadati</taxon>
        <taxon>Pseudomonadota</taxon>
        <taxon>Gammaproteobacteria</taxon>
        <taxon>Oceanospirillales</taxon>
        <taxon>Oceanospirillaceae</taxon>
        <taxon>Marinobacterium</taxon>
    </lineage>
</organism>
<reference evidence="12" key="1">
    <citation type="submission" date="2021-04" db="EMBL/GenBank/DDBJ databases">
        <title>Oceanospirillales bacteria with DddD are important DMSP degraders in coastal seawater.</title>
        <authorList>
            <person name="Liu J."/>
        </authorList>
    </citation>
    <scope>NUCLEOTIDE SEQUENCE</scope>
    <source>
        <strain evidence="12">D13-1</strain>
    </source>
</reference>
<dbReference type="Gene3D" id="1.10.287.130">
    <property type="match status" value="1"/>
</dbReference>
<dbReference type="CDD" id="cd00130">
    <property type="entry name" value="PAS"/>
    <property type="match status" value="1"/>
</dbReference>
<dbReference type="Pfam" id="PF00072">
    <property type="entry name" value="Response_reg"/>
    <property type="match status" value="1"/>
</dbReference>
<feature type="domain" description="PAC" evidence="11">
    <location>
        <begin position="122"/>
        <end position="172"/>
    </location>
</feature>
<dbReference type="Gene3D" id="3.30.450.20">
    <property type="entry name" value="PAS domain"/>
    <property type="match status" value="1"/>
</dbReference>
<dbReference type="InterPro" id="IPR003661">
    <property type="entry name" value="HisK_dim/P_dom"/>
</dbReference>
<dbReference type="InterPro" id="IPR000014">
    <property type="entry name" value="PAS"/>
</dbReference>
<keyword evidence="7" id="KW-0175">Coiled coil</keyword>
<dbReference type="SUPFAM" id="SSF55785">
    <property type="entry name" value="PYP-like sensor domain (PAS domain)"/>
    <property type="match status" value="1"/>
</dbReference>
<keyword evidence="5" id="KW-0418">Kinase</keyword>
<dbReference type="PROSITE" id="PS50109">
    <property type="entry name" value="HIS_KIN"/>
    <property type="match status" value="1"/>
</dbReference>
<evidence type="ECO:0000313" key="12">
    <source>
        <dbReference type="EMBL" id="UTW13742.1"/>
    </source>
</evidence>
<accession>A0ABY5HR99</accession>
<dbReference type="InterPro" id="IPR003594">
    <property type="entry name" value="HATPase_dom"/>
</dbReference>